<dbReference type="Pfam" id="PF13189">
    <property type="entry name" value="Cytidylate_kin2"/>
    <property type="match status" value="1"/>
</dbReference>
<organism evidence="1 2">
    <name type="scientific">Marvinbryantia formatexigens DSM 14469</name>
    <dbReference type="NCBI Taxonomy" id="478749"/>
    <lineage>
        <taxon>Bacteria</taxon>
        <taxon>Bacillati</taxon>
        <taxon>Bacillota</taxon>
        <taxon>Clostridia</taxon>
        <taxon>Lachnospirales</taxon>
        <taxon>Lachnospiraceae</taxon>
        <taxon>Marvinbryantia</taxon>
    </lineage>
</organism>
<evidence type="ECO:0000313" key="1">
    <source>
        <dbReference type="EMBL" id="EET61475.1"/>
    </source>
</evidence>
<keyword evidence="2" id="KW-1185">Reference proteome</keyword>
<proteinExistence type="predicted"/>
<gene>
    <name evidence="1" type="ORF">BRYFOR_06650</name>
</gene>
<dbReference type="Proteomes" id="UP000005561">
    <property type="component" value="Unassembled WGS sequence"/>
</dbReference>
<dbReference type="EMBL" id="ACCL02000006">
    <property type="protein sequence ID" value="EET61475.1"/>
    <property type="molecule type" value="Genomic_DNA"/>
</dbReference>
<protein>
    <recommendedName>
        <fullName evidence="3">Cytidylate kinase-like family protein</fullName>
    </recommendedName>
</protein>
<dbReference type="AlphaFoldDB" id="C6LCZ2"/>
<reference evidence="1" key="1">
    <citation type="submission" date="2009-07" db="EMBL/GenBank/DDBJ databases">
        <authorList>
            <person name="Weinstock G."/>
            <person name="Sodergren E."/>
            <person name="Clifton S."/>
            <person name="Fulton L."/>
            <person name="Fulton B."/>
            <person name="Courtney L."/>
            <person name="Fronick C."/>
            <person name="Harrison M."/>
            <person name="Strong C."/>
            <person name="Farmer C."/>
            <person name="Delahaunty K."/>
            <person name="Markovic C."/>
            <person name="Hall O."/>
            <person name="Minx P."/>
            <person name="Tomlinson C."/>
            <person name="Mitreva M."/>
            <person name="Nelson J."/>
            <person name="Hou S."/>
            <person name="Wollam A."/>
            <person name="Pepin K.H."/>
            <person name="Johnson M."/>
            <person name="Bhonagiri V."/>
            <person name="Nash W.E."/>
            <person name="Warren W."/>
            <person name="Chinwalla A."/>
            <person name="Mardis E.R."/>
            <person name="Wilson R.K."/>
        </authorList>
    </citation>
    <scope>NUCLEOTIDE SEQUENCE [LARGE SCALE GENOMIC DNA]</scope>
    <source>
        <strain evidence="1">DSM 14469</strain>
    </source>
</reference>
<sequence length="199" mass="22820">MNNYIITVTRQFGSLGRPIAKKLAEALGVAYYDRDIVDMTAKKLGVPLSVIGELEEAVQGRFFRMKYPLGMGTTDTQDTIFRTQRKIIRELAEQGPCVIVGRCADSILQEYPNCIHVFIYAPYEKRYETCLKEFHLQPDEAKKMILEVDKARERYHKAYAGYLPGDYRYKNIMIDSSVLGTEGTVKLLKSFVEEHFCTP</sequence>
<dbReference type="Gene3D" id="3.40.50.300">
    <property type="entry name" value="P-loop containing nucleotide triphosphate hydrolases"/>
    <property type="match status" value="1"/>
</dbReference>
<dbReference type="SUPFAM" id="SSF52540">
    <property type="entry name" value="P-loop containing nucleoside triphosphate hydrolases"/>
    <property type="match status" value="1"/>
</dbReference>
<accession>C6LCZ2</accession>
<dbReference type="InterPro" id="IPR027417">
    <property type="entry name" value="P-loop_NTPase"/>
</dbReference>
<comment type="caution">
    <text evidence="1">The sequence shown here is derived from an EMBL/GenBank/DDBJ whole genome shotgun (WGS) entry which is preliminary data.</text>
</comment>
<dbReference type="eggNOG" id="COG1102">
    <property type="taxonomic scope" value="Bacteria"/>
</dbReference>
<dbReference type="STRING" id="168384.SAMN05660368_01588"/>
<name>C6LCZ2_9FIRM</name>
<dbReference type="OrthoDB" id="9781180at2"/>
<dbReference type="RefSeq" id="WP_006861444.1">
    <property type="nucleotide sequence ID" value="NZ_ACCL02000006.1"/>
</dbReference>
<evidence type="ECO:0008006" key="3">
    <source>
        <dbReference type="Google" id="ProtNLM"/>
    </source>
</evidence>
<evidence type="ECO:0000313" key="2">
    <source>
        <dbReference type="Proteomes" id="UP000005561"/>
    </source>
</evidence>